<evidence type="ECO:0000313" key="1">
    <source>
        <dbReference type="EMBL" id="CAG8606560.1"/>
    </source>
</evidence>
<gene>
    <name evidence="1" type="ORF">SPELUC_LOCUS7334</name>
</gene>
<protein>
    <submittedName>
        <fullName evidence="1">7152_t:CDS:1</fullName>
    </submittedName>
</protein>
<proteinExistence type="predicted"/>
<organism evidence="1 2">
    <name type="scientific">Cetraspora pellucida</name>
    <dbReference type="NCBI Taxonomy" id="1433469"/>
    <lineage>
        <taxon>Eukaryota</taxon>
        <taxon>Fungi</taxon>
        <taxon>Fungi incertae sedis</taxon>
        <taxon>Mucoromycota</taxon>
        <taxon>Glomeromycotina</taxon>
        <taxon>Glomeromycetes</taxon>
        <taxon>Diversisporales</taxon>
        <taxon>Gigasporaceae</taxon>
        <taxon>Cetraspora</taxon>
    </lineage>
</organism>
<reference evidence="1" key="1">
    <citation type="submission" date="2021-06" db="EMBL/GenBank/DDBJ databases">
        <authorList>
            <person name="Kallberg Y."/>
            <person name="Tangrot J."/>
            <person name="Rosling A."/>
        </authorList>
    </citation>
    <scope>NUCLEOTIDE SEQUENCE</scope>
    <source>
        <strain evidence="1">28 12/20/2015</strain>
    </source>
</reference>
<dbReference type="EMBL" id="CAJVPW010009552">
    <property type="protein sequence ID" value="CAG8606560.1"/>
    <property type="molecule type" value="Genomic_DNA"/>
</dbReference>
<dbReference type="Proteomes" id="UP000789366">
    <property type="component" value="Unassembled WGS sequence"/>
</dbReference>
<sequence>MAKSIRSKIKRRFRAIKRKTVFAPVEDARTFRLASKLSQDSSVTIQPKQQHNGIISDTSLT</sequence>
<name>A0ACA9MS17_9GLOM</name>
<accession>A0ACA9MS17</accession>
<feature type="non-terminal residue" evidence="1">
    <location>
        <position position="61"/>
    </location>
</feature>
<evidence type="ECO:0000313" key="2">
    <source>
        <dbReference type="Proteomes" id="UP000789366"/>
    </source>
</evidence>
<comment type="caution">
    <text evidence="1">The sequence shown here is derived from an EMBL/GenBank/DDBJ whole genome shotgun (WGS) entry which is preliminary data.</text>
</comment>
<keyword evidence="2" id="KW-1185">Reference proteome</keyword>